<dbReference type="GO" id="GO:0006412">
    <property type="term" value="P:translation"/>
    <property type="evidence" value="ECO:0007669"/>
    <property type="project" value="InterPro"/>
</dbReference>
<keyword evidence="2" id="KW-0689">Ribosomal protein</keyword>
<dbReference type="SUPFAM" id="SSF143034">
    <property type="entry name" value="L35p-like"/>
    <property type="match status" value="1"/>
</dbReference>
<dbReference type="NCBIfam" id="TIGR00001">
    <property type="entry name" value="rpmI_bact"/>
    <property type="match status" value="1"/>
</dbReference>
<dbReference type="Gene3D" id="4.10.410.60">
    <property type="match status" value="1"/>
</dbReference>
<accession>A0A381QSX6</accession>
<dbReference type="PANTHER" id="PTHR33343">
    <property type="entry name" value="54S RIBOSOMAL PROTEIN BL35M"/>
    <property type="match status" value="1"/>
</dbReference>
<dbReference type="EMBL" id="UINC01001509">
    <property type="protein sequence ID" value="SUZ82492.1"/>
    <property type="molecule type" value="Genomic_DNA"/>
</dbReference>
<dbReference type="GO" id="GO:0022625">
    <property type="term" value="C:cytosolic large ribosomal subunit"/>
    <property type="evidence" value="ECO:0007669"/>
    <property type="project" value="TreeGrafter"/>
</dbReference>
<dbReference type="PANTHER" id="PTHR33343:SF1">
    <property type="entry name" value="LARGE RIBOSOMAL SUBUNIT PROTEIN BL35M"/>
    <property type="match status" value="1"/>
</dbReference>
<sequence>MVGKLKTHRGAAKRFKKTGSGFKRKSAFKSHILTKMTTKRKRQLRGTTSVHPSDVPAVKRMLRDV</sequence>
<reference evidence="5" key="1">
    <citation type="submission" date="2018-05" db="EMBL/GenBank/DDBJ databases">
        <authorList>
            <person name="Lanie J.A."/>
            <person name="Ng W.-L."/>
            <person name="Kazmierczak K.M."/>
            <person name="Andrzejewski T.M."/>
            <person name="Davidsen T.M."/>
            <person name="Wayne K.J."/>
            <person name="Tettelin H."/>
            <person name="Glass J.I."/>
            <person name="Rusch D."/>
            <person name="Podicherti R."/>
            <person name="Tsui H.-C.T."/>
            <person name="Winkler M.E."/>
        </authorList>
    </citation>
    <scope>NUCLEOTIDE SEQUENCE</scope>
</reference>
<dbReference type="InterPro" id="IPR037229">
    <property type="entry name" value="Ribosomal_bL35_sf"/>
</dbReference>
<dbReference type="InterPro" id="IPR001706">
    <property type="entry name" value="Ribosomal_bL35"/>
</dbReference>
<comment type="similarity">
    <text evidence="1">Belongs to the bacterial ribosomal protein bL35 family.</text>
</comment>
<name>A0A381QSX6_9ZZZZ</name>
<evidence type="ECO:0000256" key="2">
    <source>
        <dbReference type="ARBA" id="ARBA00022980"/>
    </source>
</evidence>
<gene>
    <name evidence="5" type="ORF">METZ01_LOCUS35346</name>
</gene>
<proteinExistence type="inferred from homology"/>
<dbReference type="InterPro" id="IPR018265">
    <property type="entry name" value="Ribosomal_bL35_CS"/>
</dbReference>
<dbReference type="AlphaFoldDB" id="A0A381QSX6"/>
<protein>
    <recommendedName>
        <fullName evidence="6">50S ribosomal protein L35</fullName>
    </recommendedName>
</protein>
<dbReference type="Pfam" id="PF01632">
    <property type="entry name" value="Ribosomal_L35p"/>
    <property type="match status" value="1"/>
</dbReference>
<organism evidence="5">
    <name type="scientific">marine metagenome</name>
    <dbReference type="NCBI Taxonomy" id="408172"/>
    <lineage>
        <taxon>unclassified sequences</taxon>
        <taxon>metagenomes</taxon>
        <taxon>ecological metagenomes</taxon>
    </lineage>
</organism>
<dbReference type="GO" id="GO:0003735">
    <property type="term" value="F:structural constituent of ribosome"/>
    <property type="evidence" value="ECO:0007669"/>
    <property type="project" value="InterPro"/>
</dbReference>
<evidence type="ECO:0000313" key="5">
    <source>
        <dbReference type="EMBL" id="SUZ82492.1"/>
    </source>
</evidence>
<keyword evidence="3" id="KW-0687">Ribonucleoprotein</keyword>
<feature type="region of interest" description="Disordered" evidence="4">
    <location>
        <begin position="1"/>
        <end position="22"/>
    </location>
</feature>
<dbReference type="PRINTS" id="PR00064">
    <property type="entry name" value="RIBOSOMALL35"/>
</dbReference>
<dbReference type="HAMAP" id="MF_00514">
    <property type="entry name" value="Ribosomal_bL35"/>
    <property type="match status" value="1"/>
</dbReference>
<dbReference type="PROSITE" id="PS00936">
    <property type="entry name" value="RIBOSOMAL_L35"/>
    <property type="match status" value="1"/>
</dbReference>
<dbReference type="FunFam" id="4.10.410.60:FF:000001">
    <property type="entry name" value="50S ribosomal protein L35"/>
    <property type="match status" value="1"/>
</dbReference>
<evidence type="ECO:0000256" key="3">
    <source>
        <dbReference type="ARBA" id="ARBA00023274"/>
    </source>
</evidence>
<evidence type="ECO:0000256" key="1">
    <source>
        <dbReference type="ARBA" id="ARBA00006598"/>
    </source>
</evidence>
<dbReference type="InterPro" id="IPR021137">
    <property type="entry name" value="Ribosomal_bL35-like"/>
</dbReference>
<feature type="region of interest" description="Disordered" evidence="4">
    <location>
        <begin position="39"/>
        <end position="65"/>
    </location>
</feature>
<evidence type="ECO:0008006" key="6">
    <source>
        <dbReference type="Google" id="ProtNLM"/>
    </source>
</evidence>
<evidence type="ECO:0000256" key="4">
    <source>
        <dbReference type="SAM" id="MobiDB-lite"/>
    </source>
</evidence>